<dbReference type="OrthoDB" id="6025978at2"/>
<dbReference type="Proteomes" id="UP000439983">
    <property type="component" value="Unassembled WGS sequence"/>
</dbReference>
<evidence type="ECO:0000313" key="1">
    <source>
        <dbReference type="EMBL" id="MQX16012.1"/>
    </source>
</evidence>
<gene>
    <name evidence="1" type="ORF">GHK62_14955</name>
</gene>
<proteinExistence type="predicted"/>
<dbReference type="AlphaFoldDB" id="A0A6N7LE18"/>
<dbReference type="RefSeq" id="WP_153439938.1">
    <property type="nucleotide sequence ID" value="NZ_JACIGA010000006.1"/>
</dbReference>
<reference evidence="1 2" key="1">
    <citation type="journal article" date="2013" name="Genome Biol.">
        <title>Comparative genomics of the core and accessory genomes of 48 Sinorhizobium strains comprising five genospecies.</title>
        <authorList>
            <person name="Sugawara M."/>
            <person name="Epstein B."/>
            <person name="Badgley B.D."/>
            <person name="Unno T."/>
            <person name="Xu L."/>
            <person name="Reese J."/>
            <person name="Gyaneshwar P."/>
            <person name="Denny R."/>
            <person name="Mudge J."/>
            <person name="Bharti A.K."/>
            <person name="Farmer A.D."/>
            <person name="May G.D."/>
            <person name="Woodward J.E."/>
            <person name="Medigue C."/>
            <person name="Vallenet D."/>
            <person name="Lajus A."/>
            <person name="Rouy Z."/>
            <person name="Martinez-Vaz B."/>
            <person name="Tiffin P."/>
            <person name="Young N.D."/>
            <person name="Sadowsky M.J."/>
        </authorList>
    </citation>
    <scope>NUCLEOTIDE SEQUENCE [LARGE SCALE GENOMIC DNA]</scope>
    <source>
        <strain evidence="1 2">USDA4894</strain>
    </source>
</reference>
<name>A0A6N7LE18_SINTE</name>
<accession>A0A6N7LE18</accession>
<dbReference type="Pfam" id="PF14106">
    <property type="entry name" value="DUF4279"/>
    <property type="match status" value="1"/>
</dbReference>
<comment type="caution">
    <text evidence="1">The sequence shown here is derived from an EMBL/GenBank/DDBJ whole genome shotgun (WGS) entry which is preliminary data.</text>
</comment>
<organism evidence="1 2">
    <name type="scientific">Sinorhizobium terangae</name>
    <dbReference type="NCBI Taxonomy" id="110322"/>
    <lineage>
        <taxon>Bacteria</taxon>
        <taxon>Pseudomonadati</taxon>
        <taxon>Pseudomonadota</taxon>
        <taxon>Alphaproteobacteria</taxon>
        <taxon>Hyphomicrobiales</taxon>
        <taxon>Rhizobiaceae</taxon>
        <taxon>Sinorhizobium/Ensifer group</taxon>
        <taxon>Sinorhizobium</taxon>
    </lineage>
</organism>
<protein>
    <submittedName>
        <fullName evidence="1">DUF4279 domain-containing protein</fullName>
    </submittedName>
</protein>
<evidence type="ECO:0000313" key="2">
    <source>
        <dbReference type="Proteomes" id="UP000439983"/>
    </source>
</evidence>
<sequence length="142" mass="15284">MAEVHRTAASLRFCGDDLDPEEISRTLGAQPTKCAKKGGIWCTPNGKEIVARHGFWHLSATEESPGDLDKQVGALFSALSNDLDAWRALAARFRGNIFVGLFLYGCNEGLGLSPATTSAIGLRGLELDLDIYSGDDTDQEIV</sequence>
<dbReference type="InterPro" id="IPR025459">
    <property type="entry name" value="DUF4279"/>
</dbReference>
<dbReference type="EMBL" id="WITC01000057">
    <property type="protein sequence ID" value="MQX16012.1"/>
    <property type="molecule type" value="Genomic_DNA"/>
</dbReference>
<keyword evidence="2" id="KW-1185">Reference proteome</keyword>